<comment type="caution">
    <text evidence="5">The sequence shown here is derived from an EMBL/GenBank/DDBJ whole genome shotgun (WGS) entry which is preliminary data.</text>
</comment>
<feature type="signal peptide" evidence="3">
    <location>
        <begin position="1"/>
        <end position="20"/>
    </location>
</feature>
<keyword evidence="5" id="KW-0675">Receptor</keyword>
<evidence type="ECO:0000259" key="4">
    <source>
        <dbReference type="Pfam" id="PF08240"/>
    </source>
</evidence>
<evidence type="ECO:0000313" key="5">
    <source>
        <dbReference type="EMBL" id="KGG53046.1"/>
    </source>
</evidence>
<dbReference type="RefSeq" id="XP_013239482.1">
    <property type="nucleotide sequence ID" value="XM_013384028.1"/>
</dbReference>
<reference evidence="5 6" key="1">
    <citation type="submission" date="2014-04" db="EMBL/GenBank/DDBJ databases">
        <title>A new species of microsporidia sheds light on the evolution of extreme parasitism.</title>
        <authorList>
            <person name="Haag K.L."/>
            <person name="James T.Y."/>
            <person name="Larsson R."/>
            <person name="Schaer T.M."/>
            <person name="Refardt D."/>
            <person name="Pombert J.-F."/>
            <person name="Ebert D."/>
        </authorList>
    </citation>
    <scope>NUCLEOTIDE SEQUENCE [LARGE SCALE GENOMIC DNA]</scope>
    <source>
        <strain evidence="5 6">UGP3</strain>
        <tissue evidence="5">Spores</tissue>
    </source>
</reference>
<keyword evidence="3" id="KW-0732">Signal</keyword>
<keyword evidence="2" id="KW-0560">Oxidoreductase</keyword>
<name>A0A098VZ75_9MICR</name>
<dbReference type="OrthoDB" id="7482721at2759"/>
<dbReference type="Gene3D" id="3.90.180.10">
    <property type="entry name" value="Medium-chain alcohol dehydrogenases, catalytic domain"/>
    <property type="match status" value="1"/>
</dbReference>
<feature type="domain" description="Alcohol dehydrogenase-like N-terminal" evidence="4">
    <location>
        <begin position="38"/>
        <end position="108"/>
    </location>
</feature>
<evidence type="ECO:0000256" key="3">
    <source>
        <dbReference type="SAM" id="SignalP"/>
    </source>
</evidence>
<dbReference type="HOGENOM" id="CLU_1489354_0_0_1"/>
<dbReference type="SUPFAM" id="SSF50129">
    <property type="entry name" value="GroES-like"/>
    <property type="match status" value="1"/>
</dbReference>
<dbReference type="EMBL" id="JMKJ01000017">
    <property type="protein sequence ID" value="KGG53046.1"/>
    <property type="molecule type" value="Genomic_DNA"/>
</dbReference>
<dbReference type="InterPro" id="IPR051034">
    <property type="entry name" value="Mito_Enoyl-ACP_Reductase"/>
</dbReference>
<dbReference type="GO" id="GO:0016491">
    <property type="term" value="F:oxidoreductase activity"/>
    <property type="evidence" value="ECO:0007669"/>
    <property type="project" value="UniProtKB-KW"/>
</dbReference>
<feature type="chain" id="PRO_5001942093" evidence="3">
    <location>
        <begin position="21"/>
        <end position="181"/>
    </location>
</feature>
<dbReference type="GeneID" id="25258069"/>
<dbReference type="VEuPathDB" id="MicrosporidiaDB:DI09_115p120"/>
<dbReference type="Gene3D" id="3.40.50.720">
    <property type="entry name" value="NAD(P)-binding Rossmann-like Domain"/>
    <property type="match status" value="1"/>
</dbReference>
<dbReference type="Pfam" id="PF08240">
    <property type="entry name" value="ADH_N"/>
    <property type="match status" value="1"/>
</dbReference>
<evidence type="ECO:0000313" key="6">
    <source>
        <dbReference type="Proteomes" id="UP000029725"/>
    </source>
</evidence>
<sequence>MRRGYPCSLFLIWLVKLTTAIPTSFGSPFRHQNNNAPDVHVKWMAAPINPSDLNQIEGAYPIRPDSFPAVAGNEGVGRIVEVLTSGTSLCKGDWVIPVSPGTWREESFVCSNDLIKVDNTLPLAMASMLHVNPCTAYRLLDDFSIMKPGISDYEQPDPKHRLSINPKWSKLCRRPIGDSNC</sequence>
<organism evidence="5 6">
    <name type="scientific">Mitosporidium daphniae</name>
    <dbReference type="NCBI Taxonomy" id="1485682"/>
    <lineage>
        <taxon>Eukaryota</taxon>
        <taxon>Fungi</taxon>
        <taxon>Fungi incertae sedis</taxon>
        <taxon>Microsporidia</taxon>
        <taxon>Mitosporidium</taxon>
    </lineage>
</organism>
<dbReference type="PANTHER" id="PTHR43981:SF2">
    <property type="entry name" value="ENOYL-[ACYL-CARRIER-PROTEIN] REDUCTASE, MITOCHONDRIAL"/>
    <property type="match status" value="1"/>
</dbReference>
<dbReference type="InterPro" id="IPR011032">
    <property type="entry name" value="GroES-like_sf"/>
</dbReference>
<evidence type="ECO:0000256" key="2">
    <source>
        <dbReference type="ARBA" id="ARBA00023002"/>
    </source>
</evidence>
<dbReference type="PANTHER" id="PTHR43981">
    <property type="entry name" value="ENOYL-[ACYL-CARRIER-PROTEIN] REDUCTASE, MITOCHONDRIAL"/>
    <property type="match status" value="1"/>
</dbReference>
<dbReference type="Proteomes" id="UP000029725">
    <property type="component" value="Unassembled WGS sequence"/>
</dbReference>
<accession>A0A098VZ75</accession>
<dbReference type="GO" id="GO:0005739">
    <property type="term" value="C:mitochondrion"/>
    <property type="evidence" value="ECO:0007669"/>
    <property type="project" value="TreeGrafter"/>
</dbReference>
<dbReference type="InterPro" id="IPR013154">
    <property type="entry name" value="ADH-like_N"/>
</dbReference>
<keyword evidence="6" id="KW-1185">Reference proteome</keyword>
<dbReference type="GO" id="GO:0006631">
    <property type="term" value="P:fatty acid metabolic process"/>
    <property type="evidence" value="ECO:0007669"/>
    <property type="project" value="TreeGrafter"/>
</dbReference>
<evidence type="ECO:0000256" key="1">
    <source>
        <dbReference type="ARBA" id="ARBA00022857"/>
    </source>
</evidence>
<gene>
    <name evidence="5" type="ORF">DI09_115p120</name>
</gene>
<protein>
    <submittedName>
        <fullName evidence="5">Putative zn2+-binding dehydrogenase nuclear receptor binding factor-1</fullName>
    </submittedName>
</protein>
<keyword evidence="1" id="KW-0521">NADP</keyword>
<dbReference type="AlphaFoldDB" id="A0A098VZ75"/>
<proteinExistence type="predicted"/>